<dbReference type="EMBL" id="MH813994">
    <property type="protein sequence ID" value="QBH87482.1"/>
    <property type="molecule type" value="Genomic_DNA"/>
</dbReference>
<reference evidence="3" key="1">
    <citation type="submission" date="2018-08" db="EMBL/GenBank/DDBJ databases">
        <title>HSV1 whole genome sequences from clinical isolates.</title>
        <authorList>
            <person name="Roychoudhury P."/>
            <person name="Greninger A.L."/>
            <person name="Jerome K.R."/>
            <person name="Cent A."/>
        </authorList>
    </citation>
    <scope>NUCLEOTIDE SEQUENCE</scope>
    <source>
        <strain evidence="3">2018-6057</strain>
        <strain evidence="2">2018-6594</strain>
    </source>
</reference>
<accession>A0A481U2U4</accession>
<organismHost>
    <name type="scientific">Homo sapiens</name>
    <name type="common">Human</name>
    <dbReference type="NCBI Taxonomy" id="9606"/>
</organismHost>
<proteinExistence type="predicted"/>
<sequence>MRRRGGGKLYDNWVHVGMVTPPPAARTTQELKQTRRPQDYGAQPTDYEGDGKAPQGAGVRGHWGVR</sequence>
<feature type="region of interest" description="Disordered" evidence="1">
    <location>
        <begin position="18"/>
        <end position="66"/>
    </location>
</feature>
<evidence type="ECO:0000313" key="2">
    <source>
        <dbReference type="EMBL" id="QBH86341.1"/>
    </source>
</evidence>
<organism evidence="3">
    <name type="scientific">Human herpesvirus 1</name>
    <name type="common">HHV-1</name>
    <name type="synonym">Human herpes simplex virus 1</name>
    <dbReference type="NCBI Taxonomy" id="10298"/>
    <lineage>
        <taxon>Viruses</taxon>
        <taxon>Duplodnaviria</taxon>
        <taxon>Heunggongvirae</taxon>
        <taxon>Peploviricota</taxon>
        <taxon>Herviviricetes</taxon>
        <taxon>Herpesvirales</taxon>
        <taxon>Orthoherpesviridae</taxon>
        <taxon>Alphaherpesvirinae</taxon>
        <taxon>Simplexvirus</taxon>
        <taxon>Simplexvirus humanalpha1</taxon>
    </lineage>
</organism>
<dbReference type="EMBL" id="MH813981">
    <property type="protein sequence ID" value="QBH86341.1"/>
    <property type="molecule type" value="Genomic_DNA"/>
</dbReference>
<evidence type="ECO:0000313" key="3">
    <source>
        <dbReference type="EMBL" id="QBH87482.1"/>
    </source>
</evidence>
<name>A0A481U2U4_HHV1</name>
<protein>
    <submittedName>
        <fullName evidence="3">Uncharacterized protein</fullName>
    </submittedName>
</protein>
<evidence type="ECO:0000256" key="1">
    <source>
        <dbReference type="SAM" id="MobiDB-lite"/>
    </source>
</evidence>